<accession>A0A7V9A857</accession>
<dbReference type="RefSeq" id="WP_207397559.1">
    <property type="nucleotide sequence ID" value="NZ_JABRWO010000009.1"/>
</dbReference>
<proteinExistence type="predicted"/>
<dbReference type="GO" id="GO:0000160">
    <property type="term" value="P:phosphorelay signal transduction system"/>
    <property type="evidence" value="ECO:0007669"/>
    <property type="project" value="InterPro"/>
</dbReference>
<dbReference type="AlphaFoldDB" id="A0A7V9A857"/>
<organism evidence="3 4">
    <name type="scientific">Bremerella alba</name>
    <dbReference type="NCBI Taxonomy" id="980252"/>
    <lineage>
        <taxon>Bacteria</taxon>
        <taxon>Pseudomonadati</taxon>
        <taxon>Planctomycetota</taxon>
        <taxon>Planctomycetia</taxon>
        <taxon>Pirellulales</taxon>
        <taxon>Pirellulaceae</taxon>
        <taxon>Bremerella</taxon>
    </lineage>
</organism>
<gene>
    <name evidence="3" type="ORF">HOV93_33240</name>
</gene>
<protein>
    <recommendedName>
        <fullName evidence="2">Response regulatory domain-containing protein</fullName>
    </recommendedName>
</protein>
<comment type="caution">
    <text evidence="3">The sequence shown here is derived from an EMBL/GenBank/DDBJ whole genome shotgun (WGS) entry which is preliminary data.</text>
</comment>
<dbReference type="SUPFAM" id="SSF52172">
    <property type="entry name" value="CheY-like"/>
    <property type="match status" value="1"/>
</dbReference>
<dbReference type="InterPro" id="IPR011006">
    <property type="entry name" value="CheY-like_superfamily"/>
</dbReference>
<reference evidence="3 4" key="1">
    <citation type="submission" date="2020-05" db="EMBL/GenBank/DDBJ databases">
        <title>Bremerella alba sp. nov., a novel planctomycete isolated from the surface of the macroalga Fucus spiralis.</title>
        <authorList>
            <person name="Godinho O."/>
            <person name="Botelho R."/>
            <person name="Albuquerque L."/>
            <person name="Wiegand S."/>
            <person name="Da Costa M.S."/>
            <person name="Lobo-Da-Cunha A."/>
            <person name="Jogler C."/>
            <person name="Lage O.M."/>
        </authorList>
    </citation>
    <scope>NUCLEOTIDE SEQUENCE [LARGE SCALE GENOMIC DNA]</scope>
    <source>
        <strain evidence="3 4">FF15</strain>
    </source>
</reference>
<keyword evidence="4" id="KW-1185">Reference proteome</keyword>
<dbReference type="Gene3D" id="3.40.50.2300">
    <property type="match status" value="1"/>
</dbReference>
<dbReference type="PROSITE" id="PS50110">
    <property type="entry name" value="RESPONSE_REGULATORY"/>
    <property type="match status" value="1"/>
</dbReference>
<evidence type="ECO:0000259" key="2">
    <source>
        <dbReference type="PROSITE" id="PS50110"/>
    </source>
</evidence>
<evidence type="ECO:0000313" key="3">
    <source>
        <dbReference type="EMBL" id="MBA2116135.1"/>
    </source>
</evidence>
<feature type="domain" description="Response regulatory" evidence="2">
    <location>
        <begin position="34"/>
        <end position="150"/>
    </location>
</feature>
<name>A0A7V9A857_9BACT</name>
<evidence type="ECO:0000256" key="1">
    <source>
        <dbReference type="PROSITE-ProRule" id="PRU00169"/>
    </source>
</evidence>
<dbReference type="InterPro" id="IPR001789">
    <property type="entry name" value="Sig_transdc_resp-reg_receiver"/>
</dbReference>
<dbReference type="Proteomes" id="UP000551616">
    <property type="component" value="Unassembled WGS sequence"/>
</dbReference>
<comment type="caution">
    <text evidence="1">Lacks conserved residue(s) required for the propagation of feature annotation.</text>
</comment>
<sequence>MFPYTHFSFLHHRNLGATKRNVRQSNTSVPIPLAILVVEFRDEVFATIRGELTNREISILRASSTEAVVPAWRQRNPGLIIINAEMPDESGFLVSLKLRMHGFHGGLWLYSAHAANTARNYQEFCQVDRLFCYGGDLRALTAHVNRFLQP</sequence>
<evidence type="ECO:0000313" key="4">
    <source>
        <dbReference type="Proteomes" id="UP000551616"/>
    </source>
</evidence>
<dbReference type="EMBL" id="JABRWO010000009">
    <property type="protein sequence ID" value="MBA2116135.1"/>
    <property type="molecule type" value="Genomic_DNA"/>
</dbReference>